<sequence length="164" mass="18577">TFIPPLRFAVVEPHLYRGSYPRPLNLGFLESLKLKTIISLTPEPLSQDIQRWAHSHDISLVHFAPVKGSKKEAPLDNSEATKVVELALNPENAPMYIHCLNGSEVTSIAICALRKLQFWSHPVIFSEMIRFSDIHSYSERFLENFGGVDTGVDIVIPKRRVAWL</sequence>
<dbReference type="PANTHER" id="PTHR31126">
    <property type="entry name" value="TYROSINE-PROTEIN PHOSPHATASE"/>
    <property type="match status" value="1"/>
</dbReference>
<name>A0A165FXN3_XYLHT</name>
<feature type="non-terminal residue" evidence="1">
    <location>
        <position position="164"/>
    </location>
</feature>
<dbReference type="InterPro" id="IPR029021">
    <property type="entry name" value="Prot-tyrosine_phosphatase-like"/>
</dbReference>
<keyword evidence="2" id="KW-1185">Reference proteome</keyword>
<dbReference type="OMA" id="EMICPEN"/>
<dbReference type="InterPro" id="IPR004861">
    <property type="entry name" value="Siw14-like"/>
</dbReference>
<evidence type="ECO:0000313" key="1">
    <source>
        <dbReference type="EMBL" id="KZF21510.1"/>
    </source>
</evidence>
<dbReference type="SUPFAM" id="SSF52799">
    <property type="entry name" value="(Phosphotyrosine protein) phosphatases II"/>
    <property type="match status" value="1"/>
</dbReference>
<dbReference type="PANTHER" id="PTHR31126:SF14">
    <property type="entry name" value="TYROSINE-PROTEIN PHOSPHATASE OCA6-RELATED"/>
    <property type="match status" value="1"/>
</dbReference>
<proteinExistence type="predicted"/>
<protein>
    <submittedName>
        <fullName evidence="1">Protein-tyrosine phosphatase</fullName>
    </submittedName>
</protein>
<dbReference type="RefSeq" id="XP_018187065.1">
    <property type="nucleotide sequence ID" value="XM_018329616.1"/>
</dbReference>
<dbReference type="Pfam" id="PF03162">
    <property type="entry name" value="Y_phosphatase2"/>
    <property type="match status" value="1"/>
</dbReference>
<dbReference type="GO" id="GO:0016791">
    <property type="term" value="F:phosphatase activity"/>
    <property type="evidence" value="ECO:0007669"/>
    <property type="project" value="TreeGrafter"/>
</dbReference>
<gene>
    <name evidence="1" type="ORF">L228DRAFT_197819</name>
</gene>
<feature type="non-terminal residue" evidence="1">
    <location>
        <position position="1"/>
    </location>
</feature>
<dbReference type="EMBL" id="KV407460">
    <property type="protein sequence ID" value="KZF21510.1"/>
    <property type="molecule type" value="Genomic_DNA"/>
</dbReference>
<dbReference type="FunFam" id="3.90.190.10:FF:000084">
    <property type="entry name" value="Tyrosine phospatase-like protein"/>
    <property type="match status" value="1"/>
</dbReference>
<reference evidence="1 2" key="1">
    <citation type="journal article" date="2016" name="Fungal Biol.">
        <title>The genome of Xylona heveae provides a window into fungal endophytism.</title>
        <authorList>
            <person name="Gazis R."/>
            <person name="Kuo A."/>
            <person name="Riley R."/>
            <person name="LaButti K."/>
            <person name="Lipzen A."/>
            <person name="Lin J."/>
            <person name="Amirebrahimi M."/>
            <person name="Hesse C.N."/>
            <person name="Spatafora J.W."/>
            <person name="Henrissat B."/>
            <person name="Hainaut M."/>
            <person name="Grigoriev I.V."/>
            <person name="Hibbett D.S."/>
        </authorList>
    </citation>
    <scope>NUCLEOTIDE SEQUENCE [LARGE SCALE GENOMIC DNA]</scope>
    <source>
        <strain evidence="1 2">TC161</strain>
    </source>
</reference>
<dbReference type="Gene3D" id="3.90.190.10">
    <property type="entry name" value="Protein tyrosine phosphatase superfamily"/>
    <property type="match status" value="1"/>
</dbReference>
<dbReference type="GeneID" id="28894753"/>
<dbReference type="InParanoid" id="A0A165FXN3"/>
<dbReference type="STRING" id="1328760.A0A165FXN3"/>
<dbReference type="Proteomes" id="UP000076632">
    <property type="component" value="Unassembled WGS sequence"/>
</dbReference>
<dbReference type="OrthoDB" id="6375174at2759"/>
<evidence type="ECO:0000313" key="2">
    <source>
        <dbReference type="Proteomes" id="UP000076632"/>
    </source>
</evidence>
<accession>A0A165FXN3</accession>
<dbReference type="FunCoup" id="A0A165FXN3">
    <property type="interactions" value="9"/>
</dbReference>
<dbReference type="AlphaFoldDB" id="A0A165FXN3"/>
<organism evidence="1 2">
    <name type="scientific">Xylona heveae (strain CBS 132557 / TC161)</name>
    <dbReference type="NCBI Taxonomy" id="1328760"/>
    <lineage>
        <taxon>Eukaryota</taxon>
        <taxon>Fungi</taxon>
        <taxon>Dikarya</taxon>
        <taxon>Ascomycota</taxon>
        <taxon>Pezizomycotina</taxon>
        <taxon>Xylonomycetes</taxon>
        <taxon>Xylonales</taxon>
        <taxon>Xylonaceae</taxon>
        <taxon>Xylona</taxon>
    </lineage>
</organism>